<gene>
    <name evidence="1" type="ORF">CIPAW_08G112100</name>
</gene>
<evidence type="ECO:0000313" key="2">
    <source>
        <dbReference type="Proteomes" id="UP000811609"/>
    </source>
</evidence>
<sequence length="30" mass="3430">MIKLILRPSLANLAIRSISHSDRPRICQLN</sequence>
<accession>A0A8T1PSS5</accession>
<protein>
    <submittedName>
        <fullName evidence="1">Uncharacterized protein</fullName>
    </submittedName>
</protein>
<dbReference type="EMBL" id="CM031816">
    <property type="protein sequence ID" value="KAG6645288.1"/>
    <property type="molecule type" value="Genomic_DNA"/>
</dbReference>
<keyword evidence="2" id="KW-1185">Reference proteome</keyword>
<name>A0A8T1PSS5_CARIL</name>
<organism evidence="1 2">
    <name type="scientific">Carya illinoinensis</name>
    <name type="common">Pecan</name>
    <dbReference type="NCBI Taxonomy" id="32201"/>
    <lineage>
        <taxon>Eukaryota</taxon>
        <taxon>Viridiplantae</taxon>
        <taxon>Streptophyta</taxon>
        <taxon>Embryophyta</taxon>
        <taxon>Tracheophyta</taxon>
        <taxon>Spermatophyta</taxon>
        <taxon>Magnoliopsida</taxon>
        <taxon>eudicotyledons</taxon>
        <taxon>Gunneridae</taxon>
        <taxon>Pentapetalae</taxon>
        <taxon>rosids</taxon>
        <taxon>fabids</taxon>
        <taxon>Fagales</taxon>
        <taxon>Juglandaceae</taxon>
        <taxon>Carya</taxon>
    </lineage>
</organism>
<evidence type="ECO:0000313" key="1">
    <source>
        <dbReference type="EMBL" id="KAG6645288.1"/>
    </source>
</evidence>
<proteinExistence type="predicted"/>
<comment type="caution">
    <text evidence="1">The sequence shown here is derived from an EMBL/GenBank/DDBJ whole genome shotgun (WGS) entry which is preliminary data.</text>
</comment>
<reference evidence="1" key="1">
    <citation type="submission" date="2020-12" db="EMBL/GenBank/DDBJ databases">
        <title>WGS assembly of Carya illinoinensis cv. Pawnee.</title>
        <authorList>
            <person name="Platts A."/>
            <person name="Shu S."/>
            <person name="Wright S."/>
            <person name="Barry K."/>
            <person name="Edger P."/>
            <person name="Pires J.C."/>
            <person name="Schmutz J."/>
        </authorList>
    </citation>
    <scope>NUCLEOTIDE SEQUENCE</scope>
    <source>
        <tissue evidence="1">Leaf</tissue>
    </source>
</reference>
<dbReference type="AlphaFoldDB" id="A0A8T1PSS5"/>
<dbReference type="Proteomes" id="UP000811609">
    <property type="component" value="Chromosome 8"/>
</dbReference>